<evidence type="ECO:0000313" key="2">
    <source>
        <dbReference type="Proteomes" id="UP001189429"/>
    </source>
</evidence>
<evidence type="ECO:0000313" key="1">
    <source>
        <dbReference type="EMBL" id="CAK0895458.1"/>
    </source>
</evidence>
<name>A0ABN9X7P5_9DINO</name>
<dbReference type="PANTHER" id="PTHR46145">
    <property type="entry name" value="HEPARANASE"/>
    <property type="match status" value="1"/>
</dbReference>
<keyword evidence="2" id="KW-1185">Reference proteome</keyword>
<dbReference type="Proteomes" id="UP001189429">
    <property type="component" value="Unassembled WGS sequence"/>
</dbReference>
<proteinExistence type="predicted"/>
<reference evidence="1" key="1">
    <citation type="submission" date="2023-10" db="EMBL/GenBank/DDBJ databases">
        <authorList>
            <person name="Chen Y."/>
            <person name="Shah S."/>
            <person name="Dougan E. K."/>
            <person name="Thang M."/>
            <person name="Chan C."/>
        </authorList>
    </citation>
    <scope>NUCLEOTIDE SEQUENCE [LARGE SCALE GENOMIC DNA]</scope>
</reference>
<dbReference type="EMBL" id="CAUYUJ010020043">
    <property type="protein sequence ID" value="CAK0895458.1"/>
    <property type="molecule type" value="Genomic_DNA"/>
</dbReference>
<dbReference type="PANTHER" id="PTHR46145:SF4">
    <property type="entry name" value="HEPARANASE"/>
    <property type="match status" value="1"/>
</dbReference>
<sequence>MGQRVLDATLSAPEENTLALRVYAHCTSRSAPSDGASNGAVTVLVINLGNESTTVSFPSSVGVISREYVLTPTSTKDSSLINATGLLGTGVALNGKLLKLNADGSVPEIVGNLVGRHASVVPATAIAFFVLADAGHAACLAQPSTPTEDAAIPI</sequence>
<protein>
    <submittedName>
        <fullName evidence="1">Uncharacterized protein</fullName>
    </submittedName>
</protein>
<comment type="caution">
    <text evidence="1">The sequence shown here is derived from an EMBL/GenBank/DDBJ whole genome shotgun (WGS) entry which is preliminary data.</text>
</comment>
<accession>A0ABN9X7P5</accession>
<gene>
    <name evidence="1" type="ORF">PCOR1329_LOCUS74197</name>
</gene>
<organism evidence="1 2">
    <name type="scientific">Prorocentrum cordatum</name>
    <dbReference type="NCBI Taxonomy" id="2364126"/>
    <lineage>
        <taxon>Eukaryota</taxon>
        <taxon>Sar</taxon>
        <taxon>Alveolata</taxon>
        <taxon>Dinophyceae</taxon>
        <taxon>Prorocentrales</taxon>
        <taxon>Prorocentraceae</taxon>
        <taxon>Prorocentrum</taxon>
    </lineage>
</organism>